<feature type="binding site" evidence="2">
    <location>
        <position position="213"/>
    </location>
    <ligand>
        <name>Mg(2+)</name>
        <dbReference type="ChEBI" id="CHEBI:18420"/>
        <label>5</label>
    </ligand>
</feature>
<keyword evidence="2 5" id="KW-0418">Kinase</keyword>
<feature type="binding site" evidence="2">
    <location>
        <position position="46"/>
    </location>
    <ligand>
        <name>Mg(2+)</name>
        <dbReference type="ChEBI" id="CHEBI:18420"/>
        <label>2</label>
    </ligand>
</feature>
<evidence type="ECO:0000313" key="5">
    <source>
        <dbReference type="EMBL" id="MFC4361567.1"/>
    </source>
</evidence>
<gene>
    <name evidence="2 5" type="primary">thiL</name>
    <name evidence="5" type="ORF">ACFOX3_04585</name>
</gene>
<proteinExistence type="inferred from homology"/>
<dbReference type="InterPro" id="IPR036676">
    <property type="entry name" value="PurM-like_C_sf"/>
</dbReference>
<keyword evidence="2" id="KW-0067">ATP-binding</keyword>
<keyword evidence="1 2" id="KW-0784">Thiamine biosynthesis</keyword>
<dbReference type="EMBL" id="JBHSCX010000003">
    <property type="protein sequence ID" value="MFC4361567.1"/>
    <property type="molecule type" value="Genomic_DNA"/>
</dbReference>
<comment type="miscellaneous">
    <text evidence="2">Reaction mechanism of ThiL seems to utilize a direct, inline transfer of the gamma-phosphate of ATP to TMP rather than a phosphorylated enzyme intermediate.</text>
</comment>
<feature type="binding site" evidence="2">
    <location>
        <position position="29"/>
    </location>
    <ligand>
        <name>Mg(2+)</name>
        <dbReference type="ChEBI" id="CHEBI:18420"/>
        <label>4</label>
    </ligand>
</feature>
<dbReference type="Gene3D" id="3.90.650.10">
    <property type="entry name" value="PurM-like C-terminal domain"/>
    <property type="match status" value="1"/>
</dbReference>
<feature type="binding site" evidence="2">
    <location>
        <position position="74"/>
    </location>
    <ligand>
        <name>Mg(2+)</name>
        <dbReference type="ChEBI" id="CHEBI:18420"/>
        <label>2</label>
    </ligand>
</feature>
<dbReference type="PANTHER" id="PTHR30270">
    <property type="entry name" value="THIAMINE-MONOPHOSPHATE KINASE"/>
    <property type="match status" value="1"/>
</dbReference>
<dbReference type="GO" id="GO:0009030">
    <property type="term" value="F:thiamine-phosphate kinase activity"/>
    <property type="evidence" value="ECO:0007669"/>
    <property type="project" value="UniProtKB-EC"/>
</dbReference>
<keyword evidence="2" id="KW-0547">Nucleotide-binding</keyword>
<keyword evidence="2" id="KW-0479">Metal-binding</keyword>
<feature type="binding site" evidence="2">
    <location>
        <begin position="120"/>
        <end position="121"/>
    </location>
    <ligand>
        <name>ATP</name>
        <dbReference type="ChEBI" id="CHEBI:30616"/>
    </ligand>
</feature>
<dbReference type="InterPro" id="IPR016188">
    <property type="entry name" value="PurM-like_N"/>
</dbReference>
<dbReference type="InterPro" id="IPR036921">
    <property type="entry name" value="PurM-like_N_sf"/>
</dbReference>
<reference evidence="6" key="1">
    <citation type="journal article" date="2019" name="Int. J. Syst. Evol. Microbiol.">
        <title>The Global Catalogue of Microorganisms (GCM) 10K type strain sequencing project: providing services to taxonomists for standard genome sequencing and annotation.</title>
        <authorList>
            <consortium name="The Broad Institute Genomics Platform"/>
            <consortium name="The Broad Institute Genome Sequencing Center for Infectious Disease"/>
            <person name="Wu L."/>
            <person name="Ma J."/>
        </authorList>
    </citation>
    <scope>NUCLEOTIDE SEQUENCE [LARGE SCALE GENOMIC DNA]</scope>
    <source>
        <strain evidence="6">CECT 8570</strain>
    </source>
</reference>
<name>A0ABV8V1I1_9GAMM</name>
<feature type="binding site" evidence="2">
    <location>
        <position position="121"/>
    </location>
    <ligand>
        <name>Mg(2+)</name>
        <dbReference type="ChEBI" id="CHEBI:18420"/>
        <label>1</label>
    </ligand>
</feature>
<dbReference type="InterPro" id="IPR006283">
    <property type="entry name" value="ThiL-like"/>
</dbReference>
<feature type="binding site" evidence="2">
    <location>
        <position position="44"/>
    </location>
    <ligand>
        <name>Mg(2+)</name>
        <dbReference type="ChEBI" id="CHEBI:18420"/>
        <label>4</label>
    </ligand>
</feature>
<dbReference type="Pfam" id="PF02769">
    <property type="entry name" value="AIRS_C"/>
    <property type="match status" value="1"/>
</dbReference>
<comment type="caution">
    <text evidence="5">The sequence shown here is derived from an EMBL/GenBank/DDBJ whole genome shotgun (WGS) entry which is preliminary data.</text>
</comment>
<feature type="binding site" evidence="2">
    <location>
        <position position="212"/>
    </location>
    <ligand>
        <name>ATP</name>
        <dbReference type="ChEBI" id="CHEBI:30616"/>
    </ligand>
</feature>
<feature type="binding site" evidence="2">
    <location>
        <position position="316"/>
    </location>
    <ligand>
        <name>substrate</name>
    </ligand>
</feature>
<feature type="binding site" evidence="2">
    <location>
        <position position="29"/>
    </location>
    <ligand>
        <name>Mg(2+)</name>
        <dbReference type="ChEBI" id="CHEBI:18420"/>
        <label>3</label>
    </ligand>
</feature>
<protein>
    <recommendedName>
        <fullName evidence="2">Thiamine-monophosphate kinase</fullName>
        <shortName evidence="2">TMP kinase</shortName>
        <shortName evidence="2">Thiamine-phosphate kinase</shortName>
        <ecNumber evidence="2">2.7.4.16</ecNumber>
    </recommendedName>
</protein>
<dbReference type="NCBIfam" id="TIGR01379">
    <property type="entry name" value="thiL"/>
    <property type="match status" value="1"/>
</dbReference>
<comment type="similarity">
    <text evidence="2">Belongs to the thiamine-monophosphate kinase family.</text>
</comment>
<dbReference type="Pfam" id="PF00586">
    <property type="entry name" value="AIRS"/>
    <property type="match status" value="1"/>
</dbReference>
<evidence type="ECO:0000259" key="3">
    <source>
        <dbReference type="Pfam" id="PF00586"/>
    </source>
</evidence>
<feature type="binding site" evidence="2">
    <location>
        <position position="261"/>
    </location>
    <ligand>
        <name>substrate</name>
    </ligand>
</feature>
<feature type="binding site" evidence="2">
    <location>
        <position position="74"/>
    </location>
    <ligand>
        <name>Mg(2+)</name>
        <dbReference type="ChEBI" id="CHEBI:18420"/>
        <label>4</label>
    </ligand>
</feature>
<keyword evidence="2" id="KW-0460">Magnesium</keyword>
<evidence type="ECO:0000256" key="2">
    <source>
        <dbReference type="HAMAP-Rule" id="MF_02128"/>
    </source>
</evidence>
<keyword evidence="2 5" id="KW-0808">Transferase</keyword>
<dbReference type="PIRSF" id="PIRSF005303">
    <property type="entry name" value="Thiam_monoph_kin"/>
    <property type="match status" value="1"/>
</dbReference>
<dbReference type="InterPro" id="IPR010918">
    <property type="entry name" value="PurM-like_C_dom"/>
</dbReference>
<comment type="pathway">
    <text evidence="2">Cofactor biosynthesis; thiamine diphosphate biosynthesis; thiamine diphosphate from thiamine phosphate: step 1/1.</text>
</comment>
<accession>A0ABV8V1I1</accession>
<dbReference type="EC" id="2.7.4.16" evidence="2"/>
<dbReference type="PANTHER" id="PTHR30270:SF0">
    <property type="entry name" value="THIAMINE-MONOPHOSPHATE KINASE"/>
    <property type="match status" value="1"/>
</dbReference>
<comment type="caution">
    <text evidence="2">Lacks conserved residue(s) required for the propagation of feature annotation.</text>
</comment>
<organism evidence="5 6">
    <name type="scientific">Simiduia curdlanivorans</name>
    <dbReference type="NCBI Taxonomy" id="1492769"/>
    <lineage>
        <taxon>Bacteria</taxon>
        <taxon>Pseudomonadati</taxon>
        <taxon>Pseudomonadota</taxon>
        <taxon>Gammaproteobacteria</taxon>
        <taxon>Cellvibrionales</taxon>
        <taxon>Cellvibrionaceae</taxon>
        <taxon>Simiduia</taxon>
    </lineage>
</organism>
<feature type="binding site" evidence="2">
    <location>
        <position position="145"/>
    </location>
    <ligand>
        <name>ATP</name>
        <dbReference type="ChEBI" id="CHEBI:30616"/>
    </ligand>
</feature>
<dbReference type="RefSeq" id="WP_290259500.1">
    <property type="nucleotide sequence ID" value="NZ_JAUFQG010000004.1"/>
</dbReference>
<feature type="binding site" evidence="2">
    <location>
        <position position="74"/>
    </location>
    <ligand>
        <name>Mg(2+)</name>
        <dbReference type="ChEBI" id="CHEBI:18420"/>
        <label>3</label>
    </ligand>
</feature>
<dbReference type="SUPFAM" id="SSF56042">
    <property type="entry name" value="PurM C-terminal domain-like"/>
    <property type="match status" value="1"/>
</dbReference>
<evidence type="ECO:0000256" key="1">
    <source>
        <dbReference type="ARBA" id="ARBA00022977"/>
    </source>
</evidence>
<keyword evidence="6" id="KW-1185">Reference proteome</keyword>
<dbReference type="Proteomes" id="UP001595840">
    <property type="component" value="Unassembled WGS sequence"/>
</dbReference>
<dbReference type="Gene3D" id="3.30.1330.10">
    <property type="entry name" value="PurM-like, N-terminal domain"/>
    <property type="match status" value="1"/>
</dbReference>
<comment type="catalytic activity">
    <reaction evidence="2">
        <text>thiamine phosphate + ATP = thiamine diphosphate + ADP</text>
        <dbReference type="Rhea" id="RHEA:15913"/>
        <dbReference type="ChEBI" id="CHEBI:30616"/>
        <dbReference type="ChEBI" id="CHEBI:37575"/>
        <dbReference type="ChEBI" id="CHEBI:58937"/>
        <dbReference type="ChEBI" id="CHEBI:456216"/>
        <dbReference type="EC" id="2.7.4.16"/>
    </reaction>
</comment>
<feature type="binding site" evidence="2">
    <location>
        <position position="210"/>
    </location>
    <ligand>
        <name>Mg(2+)</name>
        <dbReference type="ChEBI" id="CHEBI:18420"/>
        <label>3</label>
    </ligand>
</feature>
<feature type="domain" description="PurM-like N-terminal" evidence="3">
    <location>
        <begin position="27"/>
        <end position="137"/>
    </location>
</feature>
<evidence type="ECO:0000259" key="4">
    <source>
        <dbReference type="Pfam" id="PF02769"/>
    </source>
</evidence>
<dbReference type="SUPFAM" id="SSF55326">
    <property type="entry name" value="PurM N-terminal domain-like"/>
    <property type="match status" value="1"/>
</dbReference>
<feature type="binding site" evidence="2">
    <location>
        <position position="46"/>
    </location>
    <ligand>
        <name>Mg(2+)</name>
        <dbReference type="ChEBI" id="CHEBI:18420"/>
        <label>1</label>
    </ligand>
</feature>
<evidence type="ECO:0000313" key="6">
    <source>
        <dbReference type="Proteomes" id="UP001595840"/>
    </source>
</evidence>
<dbReference type="HAMAP" id="MF_02128">
    <property type="entry name" value="TMP_kinase"/>
    <property type="match status" value="1"/>
</dbReference>
<feature type="binding site" evidence="2">
    <location>
        <position position="53"/>
    </location>
    <ligand>
        <name>substrate</name>
    </ligand>
</feature>
<comment type="function">
    <text evidence="2">Catalyzes the ATP-dependent phosphorylation of thiamine-monophosphate (TMP) to form thiamine-pyrophosphate (TPP), the active form of vitamin B1.</text>
</comment>
<feature type="domain" description="PurM-like C-terminal" evidence="4">
    <location>
        <begin position="149"/>
        <end position="302"/>
    </location>
</feature>
<sequence>MALSEFELIKRYFYQSARAFGVNMGVGDDCALLSAPENKLLAVSMDTLVGGIHFPRNADPELIAERALRVNLSDLAAMAAEPLWFTLGLTLPSVDERWLEGFAKGLFTVADEFNIALVGGDTTRGPLAITIQVHGAVEAEHALMRSNARVGDVVYVTGNLGDAAAALAVIRQELTVGKSAFSYFMSHYYRPLPRIKDAKLLRDISTCGIDVSDGLLADLGHICEESGVGAKIDIERVPVSTALNKVATAEQIADWALAGGDDYQLCFTVPQARLAKIEQLISSGKLHATAIGEIVKGSEVVCYIEGEVFEPKRRGYSHFDGAN</sequence>
<dbReference type="CDD" id="cd02194">
    <property type="entry name" value="ThiL"/>
    <property type="match status" value="1"/>
</dbReference>